<accession>W0DHU5</accession>
<dbReference type="KEGG" id="trd:THERU_07805"/>
<sequence>MAQVVSTQEREFSPLSPTKKVLLNQEGLRSILFCLKEGQRIPLHTSPYRVITLVLSGRGMFFLGSEENSVELKEGDYVFYERQEPHGFYALEDMVVLAFVF</sequence>
<evidence type="ECO:0000313" key="2">
    <source>
        <dbReference type="EMBL" id="AHE96598.1"/>
    </source>
</evidence>
<reference evidence="2 3" key="1">
    <citation type="submission" date="2013-12" db="EMBL/GenBank/DDBJ databases">
        <authorList>
            <consortium name="DOE Joint Genome Institute"/>
            <person name="Eisen J."/>
            <person name="Huntemann M."/>
            <person name="Han J."/>
            <person name="Chen A."/>
            <person name="Kyrpides N."/>
            <person name="Mavromatis K."/>
            <person name="Markowitz V."/>
            <person name="Palaniappan K."/>
            <person name="Ivanova N."/>
            <person name="Schaumberg A."/>
            <person name="Pati A."/>
            <person name="Liolios K."/>
            <person name="Nordberg H.P."/>
            <person name="Cantor M.N."/>
            <person name="Hua S.X."/>
            <person name="Woyke T."/>
        </authorList>
    </citation>
    <scope>NUCLEOTIDE SEQUENCE [LARGE SCALE GENOMIC DNA]</scope>
    <source>
        <strain evidence="2 3">DSM 23557</strain>
    </source>
</reference>
<dbReference type="STRING" id="75906.THERU_07805"/>
<dbReference type="eggNOG" id="COG1917">
    <property type="taxonomic scope" value="Bacteria"/>
</dbReference>
<evidence type="ECO:0000313" key="3">
    <source>
        <dbReference type="Proteomes" id="UP000018914"/>
    </source>
</evidence>
<proteinExistence type="predicted"/>
<dbReference type="PANTHER" id="PTHR37694:SF1">
    <property type="entry name" value="SLR8022 PROTEIN"/>
    <property type="match status" value="1"/>
</dbReference>
<dbReference type="Proteomes" id="UP000018914">
    <property type="component" value="Chromosome"/>
</dbReference>
<feature type="domain" description="Cupin type-2" evidence="1">
    <location>
        <begin position="32"/>
        <end position="96"/>
    </location>
</feature>
<dbReference type="OrthoDB" id="15355at2"/>
<keyword evidence="3" id="KW-1185">Reference proteome</keyword>
<dbReference type="InterPro" id="IPR011051">
    <property type="entry name" value="RmlC_Cupin_sf"/>
</dbReference>
<protein>
    <submittedName>
        <fullName evidence="2">Cupin</fullName>
    </submittedName>
</protein>
<gene>
    <name evidence="2" type="ORF">THERU_07805</name>
</gene>
<dbReference type="AlphaFoldDB" id="W0DHU5"/>
<dbReference type="InterPro" id="IPR014710">
    <property type="entry name" value="RmlC-like_jellyroll"/>
</dbReference>
<dbReference type="HOGENOM" id="CLU_2208686_0_0_0"/>
<dbReference type="CDD" id="cd02230">
    <property type="entry name" value="cupin_HP0902-like"/>
    <property type="match status" value="1"/>
</dbReference>
<dbReference type="RefSeq" id="WP_025306675.1">
    <property type="nucleotide sequence ID" value="NZ_CP007028.1"/>
</dbReference>
<dbReference type="Gene3D" id="2.60.120.10">
    <property type="entry name" value="Jelly Rolls"/>
    <property type="match status" value="1"/>
</dbReference>
<dbReference type="EMBL" id="CP007028">
    <property type="protein sequence ID" value="AHE96598.1"/>
    <property type="molecule type" value="Genomic_DNA"/>
</dbReference>
<dbReference type="Pfam" id="PF07883">
    <property type="entry name" value="Cupin_2"/>
    <property type="match status" value="1"/>
</dbReference>
<organism evidence="3">
    <name type="scientific">Thermocrinis ruber</name>
    <dbReference type="NCBI Taxonomy" id="75906"/>
    <lineage>
        <taxon>Bacteria</taxon>
        <taxon>Pseudomonadati</taxon>
        <taxon>Aquificota</taxon>
        <taxon>Aquificia</taxon>
        <taxon>Aquificales</taxon>
        <taxon>Aquificaceae</taxon>
        <taxon>Thermocrinis</taxon>
    </lineage>
</organism>
<name>W0DHU5_9AQUI</name>
<dbReference type="SUPFAM" id="SSF51182">
    <property type="entry name" value="RmlC-like cupins"/>
    <property type="match status" value="1"/>
</dbReference>
<dbReference type="PANTHER" id="PTHR37694">
    <property type="entry name" value="SLR8022 PROTEIN"/>
    <property type="match status" value="1"/>
</dbReference>
<dbReference type="InterPro" id="IPR013096">
    <property type="entry name" value="Cupin_2"/>
</dbReference>
<evidence type="ECO:0000259" key="1">
    <source>
        <dbReference type="Pfam" id="PF07883"/>
    </source>
</evidence>